<dbReference type="GO" id="GO:0008168">
    <property type="term" value="F:methyltransferase activity"/>
    <property type="evidence" value="ECO:0007669"/>
    <property type="project" value="UniProtKB-KW"/>
</dbReference>
<gene>
    <name evidence="1" type="ORF">CC78DRAFT_519421</name>
</gene>
<dbReference type="OrthoDB" id="269872at2759"/>
<dbReference type="InterPro" id="IPR029063">
    <property type="entry name" value="SAM-dependent_MTases_sf"/>
</dbReference>
<organism evidence="1 2">
    <name type="scientific">Lojkania enalia</name>
    <dbReference type="NCBI Taxonomy" id="147567"/>
    <lineage>
        <taxon>Eukaryota</taxon>
        <taxon>Fungi</taxon>
        <taxon>Dikarya</taxon>
        <taxon>Ascomycota</taxon>
        <taxon>Pezizomycotina</taxon>
        <taxon>Dothideomycetes</taxon>
        <taxon>Pleosporomycetidae</taxon>
        <taxon>Pleosporales</taxon>
        <taxon>Pleosporales incertae sedis</taxon>
        <taxon>Lojkania</taxon>
    </lineage>
</organism>
<sequence length="354" mass="39727">MPRLSPSLLRHARSLNPLLPALLRPCRTLSSAQNELRWLDEHAERIAQKYANGAEVLKCRFETKAWKCKVLRELVRKRGLGTPLQYLLGSEYFGDLEVFVRRGVLVPRCETAASTTHLARLLRRAENLPEELKLLDLCTGSGCIPLLFQHEMRRRQDVDVSCLGVDVEERALRLARYNLCKVGRGNVAGVDGDAVRFVRADVLRDIDAPDSLTRVLEKEGLGGKWDVLTANPPYVSLKAYWSSTALSVRHFEPRRALQAHNRPEMDGGDTFYPRILRTARLVDAQIVLLEVADLQQGLRVAGLARDSEFEVVIWRDVPDQDGEEVVGGIRVIGKGHGRSVVCWRGAGGRWLGVE</sequence>
<dbReference type="SUPFAM" id="SSF53335">
    <property type="entry name" value="S-adenosyl-L-methionine-dependent methyltransferases"/>
    <property type="match status" value="1"/>
</dbReference>
<dbReference type="PANTHER" id="PTHR18895:SF74">
    <property type="entry name" value="MTRF1L RELEASE FACTOR GLUTAMINE METHYLTRANSFERASE"/>
    <property type="match status" value="1"/>
</dbReference>
<evidence type="ECO:0000313" key="2">
    <source>
        <dbReference type="Proteomes" id="UP000800093"/>
    </source>
</evidence>
<proteinExistence type="predicted"/>
<keyword evidence="2" id="KW-1185">Reference proteome</keyword>
<name>A0A9P4K7W4_9PLEO</name>
<dbReference type="Gene3D" id="3.40.50.150">
    <property type="entry name" value="Vaccinia Virus protein VP39"/>
    <property type="match status" value="1"/>
</dbReference>
<dbReference type="InterPro" id="IPR050320">
    <property type="entry name" value="N5-glutamine_MTase"/>
</dbReference>
<keyword evidence="1" id="KW-0489">Methyltransferase</keyword>
<dbReference type="AlphaFoldDB" id="A0A9P4K7W4"/>
<keyword evidence="1" id="KW-0808">Transferase</keyword>
<dbReference type="EMBL" id="ML986634">
    <property type="protein sequence ID" value="KAF2262922.1"/>
    <property type="molecule type" value="Genomic_DNA"/>
</dbReference>
<protein>
    <submittedName>
        <fullName evidence="1">S-adenosyl-L-methionine-dependent methyltransferase</fullName>
    </submittedName>
</protein>
<dbReference type="GO" id="GO:0032259">
    <property type="term" value="P:methylation"/>
    <property type="evidence" value="ECO:0007669"/>
    <property type="project" value="UniProtKB-KW"/>
</dbReference>
<dbReference type="CDD" id="cd02440">
    <property type="entry name" value="AdoMet_MTases"/>
    <property type="match status" value="1"/>
</dbReference>
<comment type="caution">
    <text evidence="1">The sequence shown here is derived from an EMBL/GenBank/DDBJ whole genome shotgun (WGS) entry which is preliminary data.</text>
</comment>
<accession>A0A9P4K7W4</accession>
<dbReference type="PANTHER" id="PTHR18895">
    <property type="entry name" value="HEMK METHYLTRANSFERASE"/>
    <property type="match status" value="1"/>
</dbReference>
<dbReference type="GO" id="GO:0005739">
    <property type="term" value="C:mitochondrion"/>
    <property type="evidence" value="ECO:0007669"/>
    <property type="project" value="TreeGrafter"/>
</dbReference>
<dbReference type="Proteomes" id="UP000800093">
    <property type="component" value="Unassembled WGS sequence"/>
</dbReference>
<reference evidence="2" key="1">
    <citation type="journal article" date="2020" name="Stud. Mycol.">
        <title>101 Dothideomycetes genomes: A test case for predicting lifestyles and emergence of pathogens.</title>
        <authorList>
            <person name="Haridas S."/>
            <person name="Albert R."/>
            <person name="Binder M."/>
            <person name="Bloem J."/>
            <person name="LaButti K."/>
            <person name="Salamov A."/>
            <person name="Andreopoulos B."/>
            <person name="Baker S."/>
            <person name="Barry K."/>
            <person name="Bills G."/>
            <person name="Bluhm B."/>
            <person name="Cannon C."/>
            <person name="Castanera R."/>
            <person name="Culley D."/>
            <person name="Daum C."/>
            <person name="Ezra D."/>
            <person name="Gonzalez J."/>
            <person name="Henrissat B."/>
            <person name="Kuo A."/>
            <person name="Liang C."/>
            <person name="Lipzen A."/>
            <person name="Lutzoni F."/>
            <person name="Magnuson J."/>
            <person name="Mondo S."/>
            <person name="Nolan M."/>
            <person name="Ohm R."/>
            <person name="Pangilinan J."/>
            <person name="Park H.-J."/>
            <person name="Ramirez L."/>
            <person name="Alfaro M."/>
            <person name="Sun H."/>
            <person name="Tritt A."/>
            <person name="Yoshinaga Y."/>
            <person name="Zwiers L.-H."/>
            <person name="Turgeon B."/>
            <person name="Goodwin S."/>
            <person name="Spatafora J."/>
            <person name="Crous P."/>
            <person name="Grigoriev I."/>
        </authorList>
    </citation>
    <scope>NUCLEOTIDE SEQUENCE [LARGE SCALE GENOMIC DNA]</scope>
    <source>
        <strain evidence="2">CBS 304.66</strain>
    </source>
</reference>
<evidence type="ECO:0000313" key="1">
    <source>
        <dbReference type="EMBL" id="KAF2262922.1"/>
    </source>
</evidence>